<organism evidence="1 2">
    <name type="scientific">Gomphosphaeria aponina SAG 52.96 = DSM 107014</name>
    <dbReference type="NCBI Taxonomy" id="1521640"/>
    <lineage>
        <taxon>Bacteria</taxon>
        <taxon>Bacillati</taxon>
        <taxon>Cyanobacteriota</taxon>
        <taxon>Cyanophyceae</taxon>
        <taxon>Oscillatoriophycideae</taxon>
        <taxon>Chroococcales</taxon>
        <taxon>Gomphosphaeriaceae</taxon>
        <taxon>Gomphosphaeria</taxon>
    </lineage>
</organism>
<accession>A0A941GV88</accession>
<comment type="caution">
    <text evidence="1">The sequence shown here is derived from an EMBL/GenBank/DDBJ whole genome shotgun (WGS) entry which is preliminary data.</text>
</comment>
<gene>
    <name evidence="1" type="ORF">DSM107014_08275</name>
</gene>
<protein>
    <submittedName>
        <fullName evidence="1">Uncharacterized protein</fullName>
    </submittedName>
</protein>
<reference evidence="1" key="1">
    <citation type="submission" date="2021-02" db="EMBL/GenBank/DDBJ databases">
        <title>Metagenome analyses of Stigonema ocellatum DSM 106950, Chlorogloea purpurea SAG 13.99 and Gomphosphaeria aponina DSM 107014.</title>
        <authorList>
            <person name="Marter P."/>
            <person name="Huang S."/>
        </authorList>
    </citation>
    <scope>NUCLEOTIDE SEQUENCE</scope>
    <source>
        <strain evidence="1">JP213</strain>
    </source>
</reference>
<name>A0A941GV88_9CHRO</name>
<evidence type="ECO:0000313" key="2">
    <source>
        <dbReference type="Proteomes" id="UP000767446"/>
    </source>
</evidence>
<evidence type="ECO:0000313" key="1">
    <source>
        <dbReference type="EMBL" id="MBR8827883.1"/>
    </source>
</evidence>
<dbReference type="Proteomes" id="UP000767446">
    <property type="component" value="Unassembled WGS sequence"/>
</dbReference>
<dbReference type="EMBL" id="JADQBC010000046">
    <property type="protein sequence ID" value="MBR8827883.1"/>
    <property type="molecule type" value="Genomic_DNA"/>
</dbReference>
<proteinExistence type="predicted"/>
<sequence length="257" mass="28898">MKISGKIIIQILTLLFLMTGVISLQKLYINQINSQATGDYFKEEKELKTLVEIQKKMPSFGFDNLIADWNFLQFIQYFGDTPGRNKTGSSLISDYFEVVVKRDPRFVEALMILSPANSIYGGKPEKTVVFMDEALKHITPEIHPYASLIWSYKAVDELLFLGDGKAAQHSYEMAAAWALQRGDEIGKEMADRNLETARFLADNPDSKKAQISSWALILSNAPDEQTRQRAIEEIRSLGGDILVTPSGGLQIKMPEDD</sequence>
<dbReference type="AlphaFoldDB" id="A0A941GV88"/>